<evidence type="ECO:0000259" key="1">
    <source>
        <dbReference type="Pfam" id="PF09454"/>
    </source>
</evidence>
<dbReference type="AlphaFoldDB" id="B5RUR0"/>
<gene>
    <name evidence="2" type="ordered locus">DEHA2G11594g</name>
</gene>
<dbReference type="VEuPathDB" id="FungiDB:DEHA2G11594g"/>
<sequence>MDNDDRTIKKNLTNGTYQEALEVLSRKINENLLETSKDNVNNILPEVNTNTKKIDTLYQQLSHHNQQACANKENLDNHISYLSNQLSSLTSLNNELIQLDGINSQKNTVSTNNKSNFELDNLVVPDSALVNQLYDIVSEIKATKDTICLIGGNFQSESEIINDSRMDACVKAVRGLFNG</sequence>
<dbReference type="Pfam" id="PF09454">
    <property type="entry name" value="Vps23_core"/>
    <property type="match status" value="1"/>
</dbReference>
<dbReference type="RefSeq" id="XP_002770619.1">
    <property type="nucleotide sequence ID" value="XM_002770573.1"/>
</dbReference>
<dbReference type="Proteomes" id="UP000000599">
    <property type="component" value="Chromosome G"/>
</dbReference>
<evidence type="ECO:0000313" key="3">
    <source>
        <dbReference type="Proteomes" id="UP000000599"/>
    </source>
</evidence>
<proteinExistence type="predicted"/>
<name>B5RUR0_DEBHA</name>
<dbReference type="STRING" id="284592.B5RUR0"/>
<accession>B5RUR0</accession>
<organism evidence="2 3">
    <name type="scientific">Debaryomyces hansenii (strain ATCC 36239 / CBS 767 / BCRC 21394 / JCM 1990 / NBRC 0083 / IGC 2968)</name>
    <name type="common">Yeast</name>
    <name type="synonym">Torulaspora hansenii</name>
    <dbReference type="NCBI Taxonomy" id="284592"/>
    <lineage>
        <taxon>Eukaryota</taxon>
        <taxon>Fungi</taxon>
        <taxon>Dikarya</taxon>
        <taxon>Ascomycota</taxon>
        <taxon>Saccharomycotina</taxon>
        <taxon>Pichiomycetes</taxon>
        <taxon>Debaryomycetaceae</taxon>
        <taxon>Debaryomyces</taxon>
    </lineage>
</organism>
<dbReference type="KEGG" id="dha:DEHA2G11594g"/>
<dbReference type="InParanoid" id="B5RUR0"/>
<keyword evidence="3" id="KW-1185">Reference proteome</keyword>
<dbReference type="EMBL" id="CR382139">
    <property type="protein sequence ID" value="CAR65953.1"/>
    <property type="molecule type" value="Genomic_DNA"/>
</dbReference>
<dbReference type="OrthoDB" id="306304at2759"/>
<dbReference type="HOGENOM" id="CLU_1503392_0_0_1"/>
<evidence type="ECO:0000313" key="2">
    <source>
        <dbReference type="EMBL" id="CAR65953.1"/>
    </source>
</evidence>
<dbReference type="GeneID" id="8999184"/>
<feature type="domain" description="SB" evidence="1">
    <location>
        <begin position="122"/>
        <end position="176"/>
    </location>
</feature>
<protein>
    <submittedName>
        <fullName evidence="2">DEHA2G11594p</fullName>
    </submittedName>
</protein>
<dbReference type="eggNOG" id="KOG2391">
    <property type="taxonomic scope" value="Eukaryota"/>
</dbReference>
<reference evidence="2 3" key="1">
    <citation type="journal article" date="2004" name="Nature">
        <title>Genome evolution in yeasts.</title>
        <authorList>
            <consortium name="Genolevures"/>
            <person name="Dujon B."/>
            <person name="Sherman D."/>
            <person name="Fischer G."/>
            <person name="Durrens P."/>
            <person name="Casaregola S."/>
            <person name="Lafontaine I."/>
            <person name="de Montigny J."/>
            <person name="Marck C."/>
            <person name="Neuveglise C."/>
            <person name="Talla E."/>
            <person name="Goffard N."/>
            <person name="Frangeul L."/>
            <person name="Aigle M."/>
            <person name="Anthouard V."/>
            <person name="Babour A."/>
            <person name="Barbe V."/>
            <person name="Barnay S."/>
            <person name="Blanchin S."/>
            <person name="Beckerich J.M."/>
            <person name="Beyne E."/>
            <person name="Bleykasten C."/>
            <person name="Boisrame A."/>
            <person name="Boyer J."/>
            <person name="Cattolico L."/>
            <person name="Confanioleri F."/>
            <person name="de Daruvar A."/>
            <person name="Despons L."/>
            <person name="Fabre E."/>
            <person name="Fairhead C."/>
            <person name="Ferry-Dumazet H."/>
            <person name="Groppi A."/>
            <person name="Hantraye F."/>
            <person name="Hennequin C."/>
            <person name="Jauniaux N."/>
            <person name="Joyet P."/>
            <person name="Kachouri R."/>
            <person name="Kerrest A."/>
            <person name="Koszul R."/>
            <person name="Lemaire M."/>
            <person name="Lesur I."/>
            <person name="Ma L."/>
            <person name="Muller H."/>
            <person name="Nicaud J.M."/>
            <person name="Nikolski M."/>
            <person name="Oztas S."/>
            <person name="Ozier-Kalogeropoulos O."/>
            <person name="Pellenz S."/>
            <person name="Potier S."/>
            <person name="Richard G.F."/>
            <person name="Straub M.L."/>
            <person name="Suleau A."/>
            <person name="Swennene D."/>
            <person name="Tekaia F."/>
            <person name="Wesolowski-Louvel M."/>
            <person name="Westhof E."/>
            <person name="Wirth B."/>
            <person name="Zeniou-Meyer M."/>
            <person name="Zivanovic I."/>
            <person name="Bolotin-Fukuhara M."/>
            <person name="Thierry A."/>
            <person name="Bouchier C."/>
            <person name="Caudron B."/>
            <person name="Scarpelli C."/>
            <person name="Gaillardin C."/>
            <person name="Weissenbach J."/>
            <person name="Wincker P."/>
            <person name="Souciet J.L."/>
        </authorList>
    </citation>
    <scope>NUCLEOTIDE SEQUENCE [LARGE SCALE GENOMIC DNA]</scope>
    <source>
        <strain evidence="3">ATCC 36239 / CBS 767 / BCRC 21394 / JCM 1990 / NBRC 0083 / IGC 2968</strain>
    </source>
</reference>
<dbReference type="InterPro" id="IPR017916">
    <property type="entry name" value="SB_dom"/>
</dbReference>